<gene>
    <name evidence="2" type="ORF">BHD05_11785</name>
</gene>
<name>A0A7L5AKA0_9MICO</name>
<sequence length="218" mass="23974">MTLTSIWAVISRWRWVVIPGILLALAGGAAAFWYTPYTQTVEARYLFLSPVVDTKGVAGNPFLQLGNGVAQAVDILAVSLTDGETERKYTRDAATLEYGATRDRSITAPLMVITVTYTDPEVAYDTLDSLGDDMTRRLVALQQDAGAPRAQWVTITPISRDPEPELGFEDPIRNGVIVFGGVMLSVLAIVALADRRRSTREGWESMARRDRSPRGQSR</sequence>
<keyword evidence="3" id="KW-1185">Reference proteome</keyword>
<dbReference type="AlphaFoldDB" id="A0A7L5AKA0"/>
<dbReference type="RefSeq" id="WP_161886613.1">
    <property type="nucleotide sequence ID" value="NZ_CP017146.1"/>
</dbReference>
<evidence type="ECO:0000313" key="2">
    <source>
        <dbReference type="EMBL" id="QHO70225.1"/>
    </source>
</evidence>
<evidence type="ECO:0000256" key="1">
    <source>
        <dbReference type="SAM" id="Phobius"/>
    </source>
</evidence>
<accession>A0A7L5AKA0</accession>
<keyword evidence="1" id="KW-1133">Transmembrane helix</keyword>
<reference evidence="2 3" key="1">
    <citation type="submission" date="2016-09" db="EMBL/GenBank/DDBJ databases">
        <title>Complete genome sequence of microbes from the polar regions.</title>
        <authorList>
            <person name="Liao L."/>
            <person name="Chen B."/>
        </authorList>
    </citation>
    <scope>NUCLEOTIDE SEQUENCE [LARGE SCALE GENOMIC DNA]</scope>
    <source>
        <strain evidence="2 3">ZS314</strain>
    </source>
</reference>
<dbReference type="OrthoDB" id="5118461at2"/>
<keyword evidence="1" id="KW-0472">Membrane</keyword>
<organism evidence="2 3">
    <name type="scientific">Marisediminicola antarctica</name>
    <dbReference type="NCBI Taxonomy" id="674079"/>
    <lineage>
        <taxon>Bacteria</taxon>
        <taxon>Bacillati</taxon>
        <taxon>Actinomycetota</taxon>
        <taxon>Actinomycetes</taxon>
        <taxon>Micrococcales</taxon>
        <taxon>Microbacteriaceae</taxon>
        <taxon>Marisediminicola</taxon>
    </lineage>
</organism>
<feature type="transmembrane region" description="Helical" evidence="1">
    <location>
        <begin position="172"/>
        <end position="193"/>
    </location>
</feature>
<dbReference type="Proteomes" id="UP000464507">
    <property type="component" value="Chromosome"/>
</dbReference>
<dbReference type="EMBL" id="CP017146">
    <property type="protein sequence ID" value="QHO70225.1"/>
    <property type="molecule type" value="Genomic_DNA"/>
</dbReference>
<evidence type="ECO:0000313" key="3">
    <source>
        <dbReference type="Proteomes" id="UP000464507"/>
    </source>
</evidence>
<dbReference type="KEGG" id="mant:BHD05_11785"/>
<proteinExistence type="predicted"/>
<evidence type="ECO:0008006" key="4">
    <source>
        <dbReference type="Google" id="ProtNLM"/>
    </source>
</evidence>
<protein>
    <recommendedName>
        <fullName evidence="4">Lipopolysaccharide biosynthesis protein</fullName>
    </recommendedName>
</protein>
<keyword evidence="1" id="KW-0812">Transmembrane</keyword>
<feature type="transmembrane region" description="Helical" evidence="1">
    <location>
        <begin position="12"/>
        <end position="34"/>
    </location>
</feature>